<dbReference type="AlphaFoldDB" id="A0ABD0QB28"/>
<sequence length="259" mass="27879">DSVDDAAVDAVLKFIEEPGLPTPFLTSDDNEQPLGSGDRTDLSASVTFTPKVSFINGKHELTLKPENDQTGEVRGDQFETAVPPTGKNIPDDELEVLTDEVEGTTSSPETDESSSTTRSPTEPHFTTESVENITTTEFPSFATKSSSQEMTPQAISLSMHEEGSGMRSTDDEEELTPLEGSADDTLPTTTTTSDTYVVATDETEIAETKTTTLPFGVDCNTKGPTVTTPESSTVEMKKTKDKIKPETEDFEGSTSTEDE</sequence>
<protein>
    <submittedName>
        <fullName evidence="2">Uncharacterized protein</fullName>
    </submittedName>
</protein>
<evidence type="ECO:0000313" key="2">
    <source>
        <dbReference type="EMBL" id="KAL0183374.1"/>
    </source>
</evidence>
<feature type="region of interest" description="Disordered" evidence="1">
    <location>
        <begin position="18"/>
        <end position="43"/>
    </location>
</feature>
<feature type="compositionally biased region" description="Acidic residues" evidence="1">
    <location>
        <begin position="91"/>
        <end position="102"/>
    </location>
</feature>
<accession>A0ABD0QB28</accession>
<feature type="region of interest" description="Disordered" evidence="1">
    <location>
        <begin position="61"/>
        <end position="195"/>
    </location>
</feature>
<gene>
    <name evidence="2" type="ORF">M9458_022749</name>
</gene>
<comment type="caution">
    <text evidence="2">The sequence shown here is derived from an EMBL/GenBank/DDBJ whole genome shotgun (WGS) entry which is preliminary data.</text>
</comment>
<evidence type="ECO:0000313" key="3">
    <source>
        <dbReference type="Proteomes" id="UP001529510"/>
    </source>
</evidence>
<organism evidence="2 3">
    <name type="scientific">Cirrhinus mrigala</name>
    <name type="common">Mrigala</name>
    <dbReference type="NCBI Taxonomy" id="683832"/>
    <lineage>
        <taxon>Eukaryota</taxon>
        <taxon>Metazoa</taxon>
        <taxon>Chordata</taxon>
        <taxon>Craniata</taxon>
        <taxon>Vertebrata</taxon>
        <taxon>Euteleostomi</taxon>
        <taxon>Actinopterygii</taxon>
        <taxon>Neopterygii</taxon>
        <taxon>Teleostei</taxon>
        <taxon>Ostariophysi</taxon>
        <taxon>Cypriniformes</taxon>
        <taxon>Cyprinidae</taxon>
        <taxon>Labeoninae</taxon>
        <taxon>Labeonini</taxon>
        <taxon>Cirrhinus</taxon>
    </lineage>
</organism>
<evidence type="ECO:0000256" key="1">
    <source>
        <dbReference type="SAM" id="MobiDB-lite"/>
    </source>
</evidence>
<dbReference type="EMBL" id="JAMKFB020000010">
    <property type="protein sequence ID" value="KAL0183374.1"/>
    <property type="molecule type" value="Genomic_DNA"/>
</dbReference>
<feature type="compositionally biased region" description="Polar residues" evidence="1">
    <location>
        <begin position="222"/>
        <end position="234"/>
    </location>
</feature>
<feature type="compositionally biased region" description="Acidic residues" evidence="1">
    <location>
        <begin position="248"/>
        <end position="259"/>
    </location>
</feature>
<feature type="non-terminal residue" evidence="2">
    <location>
        <position position="259"/>
    </location>
</feature>
<name>A0ABD0QB28_CIRMR</name>
<reference evidence="2 3" key="1">
    <citation type="submission" date="2024-05" db="EMBL/GenBank/DDBJ databases">
        <title>Genome sequencing and assembly of Indian major carp, Cirrhinus mrigala (Hamilton, 1822).</title>
        <authorList>
            <person name="Mohindra V."/>
            <person name="Chowdhury L.M."/>
            <person name="Lal K."/>
            <person name="Jena J.K."/>
        </authorList>
    </citation>
    <scope>NUCLEOTIDE SEQUENCE [LARGE SCALE GENOMIC DNA]</scope>
    <source>
        <strain evidence="2">CM1030</strain>
        <tissue evidence="2">Blood</tissue>
    </source>
</reference>
<feature type="compositionally biased region" description="Basic and acidic residues" evidence="1">
    <location>
        <begin position="235"/>
        <end position="247"/>
    </location>
</feature>
<feature type="region of interest" description="Disordered" evidence="1">
    <location>
        <begin position="215"/>
        <end position="259"/>
    </location>
</feature>
<feature type="compositionally biased region" description="Low complexity" evidence="1">
    <location>
        <begin position="103"/>
        <end position="123"/>
    </location>
</feature>
<feature type="compositionally biased region" description="Basic and acidic residues" evidence="1">
    <location>
        <begin position="61"/>
        <end position="77"/>
    </location>
</feature>
<proteinExistence type="predicted"/>
<keyword evidence="3" id="KW-1185">Reference proteome</keyword>
<dbReference type="Proteomes" id="UP001529510">
    <property type="component" value="Unassembled WGS sequence"/>
</dbReference>
<feature type="compositionally biased region" description="Low complexity" evidence="1">
    <location>
        <begin position="183"/>
        <end position="195"/>
    </location>
</feature>
<feature type="compositionally biased region" description="Polar residues" evidence="1">
    <location>
        <begin position="124"/>
        <end position="156"/>
    </location>
</feature>
<feature type="non-terminal residue" evidence="2">
    <location>
        <position position="1"/>
    </location>
</feature>